<accession>A0ABT9IKH7</accession>
<dbReference type="EMBL" id="JAVALS010000001">
    <property type="protein sequence ID" value="MDP5226086.1"/>
    <property type="molecule type" value="Genomic_DNA"/>
</dbReference>
<dbReference type="InterPro" id="IPR003779">
    <property type="entry name" value="CMD-like"/>
</dbReference>
<evidence type="ECO:0000313" key="2">
    <source>
        <dbReference type="EMBL" id="MDP5226086.1"/>
    </source>
</evidence>
<dbReference type="InterPro" id="IPR004675">
    <property type="entry name" value="AhpD_core"/>
</dbReference>
<feature type="domain" description="Carboxymuconolactone decarboxylase-like" evidence="1">
    <location>
        <begin position="14"/>
        <end position="97"/>
    </location>
</feature>
<gene>
    <name evidence="2" type="ORF">Q9R02_02840</name>
</gene>
<dbReference type="PANTHER" id="PTHR34846">
    <property type="entry name" value="4-CARBOXYMUCONOLACTONE DECARBOXYLASE FAMILY PROTEIN (AFU_ORTHOLOGUE AFUA_6G11590)"/>
    <property type="match status" value="1"/>
</dbReference>
<name>A0ABT9IKH7_9MICC</name>
<proteinExistence type="predicted"/>
<dbReference type="Gene3D" id="1.20.1290.10">
    <property type="entry name" value="AhpD-like"/>
    <property type="match status" value="1"/>
</dbReference>
<comment type="caution">
    <text evidence="2">The sequence shown here is derived from an EMBL/GenBank/DDBJ whole genome shotgun (WGS) entry which is preliminary data.</text>
</comment>
<dbReference type="PANTHER" id="PTHR34846:SF10">
    <property type="entry name" value="CYTOPLASMIC PROTEIN"/>
    <property type="match status" value="1"/>
</dbReference>
<evidence type="ECO:0000313" key="3">
    <source>
        <dbReference type="Proteomes" id="UP001232725"/>
    </source>
</evidence>
<dbReference type="NCBIfam" id="TIGR00778">
    <property type="entry name" value="ahpD_dom"/>
    <property type="match status" value="1"/>
</dbReference>
<dbReference type="InterPro" id="IPR029032">
    <property type="entry name" value="AhpD-like"/>
</dbReference>
<dbReference type="SUPFAM" id="SSF69118">
    <property type="entry name" value="AhpD-like"/>
    <property type="match status" value="1"/>
</dbReference>
<organism evidence="2 3">
    <name type="scientific">Arthrobacter horti</name>
    <dbReference type="NCBI Taxonomy" id="3068273"/>
    <lineage>
        <taxon>Bacteria</taxon>
        <taxon>Bacillati</taxon>
        <taxon>Actinomycetota</taxon>
        <taxon>Actinomycetes</taxon>
        <taxon>Micrococcales</taxon>
        <taxon>Micrococcaceae</taxon>
        <taxon>Arthrobacter</taxon>
    </lineage>
</organism>
<dbReference type="Pfam" id="PF02627">
    <property type="entry name" value="CMD"/>
    <property type="match status" value="1"/>
</dbReference>
<sequence length="150" mass="16494">MSARVNISKAHTDTYKALGKMSEAATKAAEAADISPQLCELLKIRASQLNGCAYCIRVHTRAALKLGETTDRVSLLTNWRETEYFTAVERASLALTEAITMISDRQVPDDIYVPVSQVLSEEQISAVSWLTVAINSYNRVNITSGYPVKP</sequence>
<protein>
    <submittedName>
        <fullName evidence="2">Carboxymuconolactone decarboxylase family protein</fullName>
    </submittedName>
</protein>
<reference evidence="2 3" key="1">
    <citation type="submission" date="2023-08" db="EMBL/GenBank/DDBJ databases">
        <title>Arthrobacter horti sp. nov., isolated from forest soil.</title>
        <authorList>
            <person name="Park M."/>
        </authorList>
    </citation>
    <scope>NUCLEOTIDE SEQUENCE [LARGE SCALE GENOMIC DNA]</scope>
    <source>
        <strain evidence="2 3">YJM1</strain>
    </source>
</reference>
<evidence type="ECO:0000259" key="1">
    <source>
        <dbReference type="Pfam" id="PF02627"/>
    </source>
</evidence>
<dbReference type="Proteomes" id="UP001232725">
    <property type="component" value="Unassembled WGS sequence"/>
</dbReference>
<dbReference type="RefSeq" id="WP_305995112.1">
    <property type="nucleotide sequence ID" value="NZ_JAVALS010000001.1"/>
</dbReference>
<keyword evidence="3" id="KW-1185">Reference proteome</keyword>